<keyword evidence="2" id="KW-1185">Reference proteome</keyword>
<dbReference type="EMBL" id="LFZW01000001">
    <property type="protein sequence ID" value="KMY49253.1"/>
    <property type="molecule type" value="Genomic_DNA"/>
</dbReference>
<proteinExistence type="predicted"/>
<dbReference type="OrthoDB" id="2988956at2"/>
<dbReference type="AlphaFoldDB" id="A0A0K9GRJ1"/>
<evidence type="ECO:0000313" key="1">
    <source>
        <dbReference type="EMBL" id="KMY49253.1"/>
    </source>
</evidence>
<dbReference type="Pfam" id="PF26325">
    <property type="entry name" value="YhjD"/>
    <property type="match status" value="1"/>
</dbReference>
<protein>
    <recommendedName>
        <fullName evidence="3">YhjD</fullName>
    </recommendedName>
</protein>
<accession>A0A0K9GRJ1</accession>
<dbReference type="RefSeq" id="WP_049680587.1">
    <property type="nucleotide sequence ID" value="NZ_LFZW01000001.1"/>
</dbReference>
<dbReference type="PATRIC" id="fig|1679170.3.peg.1447"/>
<evidence type="ECO:0008006" key="3">
    <source>
        <dbReference type="Google" id="ProtNLM"/>
    </source>
</evidence>
<sequence>MTRIPENDREIIETALYLPMLLKILERDKVLIEQGSFKIKSPYVDIVENAIVTVRKDLKNAEDHLHKEKIKLAEIKRDADFTMYSFIYKGVEEHHNYFNPRLRNRTEELLRLYLQKDSTG</sequence>
<dbReference type="STRING" id="1679170.AC625_06730"/>
<name>A0A0K9GRJ1_9BACI</name>
<comment type="caution">
    <text evidence="1">The sequence shown here is derived from an EMBL/GenBank/DDBJ whole genome shotgun (WGS) entry which is preliminary data.</text>
</comment>
<organism evidence="1 2">
    <name type="scientific">Peribacillus loiseleuriae</name>
    <dbReference type="NCBI Taxonomy" id="1679170"/>
    <lineage>
        <taxon>Bacteria</taxon>
        <taxon>Bacillati</taxon>
        <taxon>Bacillota</taxon>
        <taxon>Bacilli</taxon>
        <taxon>Bacillales</taxon>
        <taxon>Bacillaceae</taxon>
        <taxon>Peribacillus</taxon>
    </lineage>
</organism>
<dbReference type="Proteomes" id="UP000037146">
    <property type="component" value="Unassembled WGS sequence"/>
</dbReference>
<gene>
    <name evidence="1" type="ORF">AC625_06730</name>
</gene>
<evidence type="ECO:0000313" key="2">
    <source>
        <dbReference type="Proteomes" id="UP000037146"/>
    </source>
</evidence>
<reference evidence="2" key="1">
    <citation type="submission" date="2015-07" db="EMBL/GenBank/DDBJ databases">
        <title>Genome sequencing project for genomic taxonomy and phylogenomics of Bacillus-like bacteria.</title>
        <authorList>
            <person name="Liu B."/>
            <person name="Wang J."/>
            <person name="Zhu Y."/>
            <person name="Liu G."/>
            <person name="Chen Q."/>
            <person name="Chen Z."/>
            <person name="Lan J."/>
            <person name="Che J."/>
            <person name="Ge C."/>
            <person name="Shi H."/>
            <person name="Pan Z."/>
            <person name="Liu X."/>
        </authorList>
    </citation>
    <scope>NUCLEOTIDE SEQUENCE [LARGE SCALE GENOMIC DNA]</scope>
    <source>
        <strain evidence="2">FJAT-27997</strain>
    </source>
</reference>
<dbReference type="InterPro" id="IPR058600">
    <property type="entry name" value="YhjD-like"/>
</dbReference>